<keyword evidence="1 3" id="KW-0436">Ligase</keyword>
<feature type="binding site" evidence="3">
    <location>
        <begin position="7"/>
        <end position="20"/>
    </location>
    <ligand>
        <name>ATP</name>
        <dbReference type="ChEBI" id="CHEBI:30616"/>
    </ligand>
</feature>
<dbReference type="Pfam" id="PF05636">
    <property type="entry name" value="HIGH_NTase1"/>
    <property type="match status" value="1"/>
</dbReference>
<dbReference type="InterPro" id="IPR008513">
    <property type="entry name" value="tRNA(Met)_cyd_acetate_ligase"/>
</dbReference>
<name>A0ABS4MB02_9LACO</name>
<dbReference type="HAMAP" id="MF_01539">
    <property type="entry name" value="TmcAL"/>
    <property type="match status" value="1"/>
</dbReference>
<comment type="function">
    <text evidence="3">Catalyzes the formation of N(4)-acetylcytidine (ac(4)C) at the wobble position of elongator tRNA(Met), using acetate and ATP as substrates. First activates an acetate ion to form acetyladenylate (Ac-AMP) and then transfers the acetyl group to tRNA to form ac(4)C34.</text>
</comment>
<keyword evidence="3" id="KW-0067">ATP-binding</keyword>
<feature type="binding site" evidence="3">
    <location>
        <begin position="178"/>
        <end position="179"/>
    </location>
    <ligand>
        <name>ATP</name>
        <dbReference type="ChEBI" id="CHEBI:30616"/>
    </ligand>
</feature>
<dbReference type="PANTHER" id="PTHR37825:SF1">
    <property type="entry name" value="TRNA(MET) CYTIDINE ACETATE LIGASE"/>
    <property type="match status" value="1"/>
</dbReference>
<comment type="similarity">
    <text evidence="3">Belongs to the TmcAL family.</text>
</comment>
<proteinExistence type="inferred from homology"/>
<feature type="binding site" evidence="3">
    <location>
        <position position="153"/>
    </location>
    <ligand>
        <name>ATP</name>
        <dbReference type="ChEBI" id="CHEBI:30616"/>
    </ligand>
</feature>
<keyword evidence="3" id="KW-0694">RNA-binding</keyword>
<reference evidence="4 5" key="1">
    <citation type="submission" date="2021-03" db="EMBL/GenBank/DDBJ databases">
        <title>Genomic Encyclopedia of Type Strains, Phase IV (KMG-IV): sequencing the most valuable type-strain genomes for metagenomic binning, comparative biology and taxonomic classification.</title>
        <authorList>
            <person name="Goeker M."/>
        </authorList>
    </citation>
    <scope>NUCLEOTIDE SEQUENCE [LARGE SCALE GENOMIC DNA]</scope>
    <source>
        <strain evidence="4 5">DSM 101872</strain>
    </source>
</reference>
<dbReference type="EC" id="6.3.4.-" evidence="3"/>
<keyword evidence="3" id="KW-0820">tRNA-binding</keyword>
<dbReference type="RefSeq" id="WP_209685073.1">
    <property type="nucleotide sequence ID" value="NZ_JAGGLU010000001.1"/>
</dbReference>
<dbReference type="EMBL" id="JAGGLU010000001">
    <property type="protein sequence ID" value="MBP2056849.1"/>
    <property type="molecule type" value="Genomic_DNA"/>
</dbReference>
<evidence type="ECO:0000256" key="1">
    <source>
        <dbReference type="ARBA" id="ARBA00022598"/>
    </source>
</evidence>
<comment type="catalytic activity">
    <reaction evidence="3">
        <text>cytidine(34) in elongator tRNA(Met) + acetate + ATP = N(4)-acetylcytidine(34) in elongator tRNA(Met) + AMP + diphosphate</text>
        <dbReference type="Rhea" id="RHEA:58144"/>
        <dbReference type="Rhea" id="RHEA-COMP:10693"/>
        <dbReference type="Rhea" id="RHEA-COMP:10694"/>
        <dbReference type="ChEBI" id="CHEBI:30089"/>
        <dbReference type="ChEBI" id="CHEBI:30616"/>
        <dbReference type="ChEBI" id="CHEBI:33019"/>
        <dbReference type="ChEBI" id="CHEBI:74900"/>
        <dbReference type="ChEBI" id="CHEBI:82748"/>
        <dbReference type="ChEBI" id="CHEBI:456215"/>
    </reaction>
</comment>
<keyword evidence="5" id="KW-1185">Reference proteome</keyword>
<comment type="caution">
    <text evidence="4">The sequence shown here is derived from an EMBL/GenBank/DDBJ whole genome shotgun (WGS) entry which is preliminary data.</text>
</comment>
<evidence type="ECO:0000256" key="3">
    <source>
        <dbReference type="HAMAP-Rule" id="MF_01539"/>
    </source>
</evidence>
<feature type="binding site" evidence="3">
    <location>
        <position position="101"/>
    </location>
    <ligand>
        <name>ATP</name>
        <dbReference type="ChEBI" id="CHEBI:30616"/>
    </ligand>
</feature>
<dbReference type="Gene3D" id="3.40.50.620">
    <property type="entry name" value="HUPs"/>
    <property type="match status" value="1"/>
</dbReference>
<comment type="subcellular location">
    <subcellularLocation>
        <location evidence="3">Cytoplasm</location>
    </subcellularLocation>
</comment>
<organism evidence="4 5">
    <name type="scientific">Lactobacillus colini</name>
    <dbReference type="NCBI Taxonomy" id="1819254"/>
    <lineage>
        <taxon>Bacteria</taxon>
        <taxon>Bacillati</taxon>
        <taxon>Bacillota</taxon>
        <taxon>Bacilli</taxon>
        <taxon>Lactobacillales</taxon>
        <taxon>Lactobacillaceae</taxon>
        <taxon>Lactobacillus</taxon>
    </lineage>
</organism>
<dbReference type="InterPro" id="IPR014729">
    <property type="entry name" value="Rossmann-like_a/b/a_fold"/>
</dbReference>
<dbReference type="NCBIfam" id="NF010191">
    <property type="entry name" value="PRK13670.1"/>
    <property type="match status" value="1"/>
</dbReference>
<keyword evidence="3" id="KW-0547">Nucleotide-binding</keyword>
<sequence>MSVVGIVAEYNPFHSGHEFLLNQARLAAGNDPIIVMMSGNYVQRGQMAIMDKWSRAKAALSSGADLVFELPFSFAVQPADIFAGGSIRLLHDLGVSDLVFGVEDANLNFAYLAQKIAQIPQGSFDFKDYTQTYATQYNQMVAREVGHEVNQPNMMLAIAYAVASQSLDNPLTLHPVNRIGSGHDDLLMRENIVSSATSIRNYILHHQNGSLIELKNIVPKQELLQLQEQGVYPNWNLLYKFLKYRLESSSIEELQKIYQMSEGLEYKMKEEIHEAFDFTDFLRRIKSKRYTYARLRRLCLYTLLNIQSDELFASFDDISTMLLGYSTRGRSYLKKMRKDFGVPVISKVDKRSANSGTLALQVKTDRLFEQVIGTDQNFGRFPIEVKNA</sequence>
<protein>
    <recommendedName>
        <fullName evidence="3">tRNA(Met) cytidine acetate ligase</fullName>
        <ecNumber evidence="3">6.3.4.-</ecNumber>
    </recommendedName>
</protein>
<dbReference type="PANTHER" id="PTHR37825">
    <property type="entry name" value="TRNA(MET) CYTIDINE ACETATE LIGASE"/>
    <property type="match status" value="1"/>
</dbReference>
<evidence type="ECO:0000256" key="2">
    <source>
        <dbReference type="ARBA" id="ARBA00022694"/>
    </source>
</evidence>
<accession>A0ABS4MB02</accession>
<keyword evidence="2 3" id="KW-0819">tRNA processing</keyword>
<dbReference type="Proteomes" id="UP001519292">
    <property type="component" value="Unassembled WGS sequence"/>
</dbReference>
<dbReference type="SUPFAM" id="SSF52374">
    <property type="entry name" value="Nucleotidylyl transferase"/>
    <property type="match status" value="1"/>
</dbReference>
<gene>
    <name evidence="3" type="primary">tmcAL</name>
    <name evidence="4" type="ORF">J2Z60_000011</name>
</gene>
<evidence type="ECO:0000313" key="5">
    <source>
        <dbReference type="Proteomes" id="UP001519292"/>
    </source>
</evidence>
<evidence type="ECO:0000313" key="4">
    <source>
        <dbReference type="EMBL" id="MBP2056849.1"/>
    </source>
</evidence>
<keyword evidence="3" id="KW-0963">Cytoplasm</keyword>